<dbReference type="InterPro" id="IPR027798">
    <property type="entry name" value="Ub_Mut7C"/>
</dbReference>
<evidence type="ECO:0000259" key="1">
    <source>
        <dbReference type="Pfam" id="PF14451"/>
    </source>
</evidence>
<dbReference type="InterPro" id="IPR012675">
    <property type="entry name" value="Beta-grasp_dom_sf"/>
</dbReference>
<comment type="caution">
    <text evidence="2">The sequence shown here is derived from an EMBL/GenBank/DDBJ whole genome shotgun (WGS) entry which is preliminary data.</text>
</comment>
<protein>
    <submittedName>
        <fullName evidence="2">MoaD/ThiS family protein</fullName>
    </submittedName>
</protein>
<feature type="domain" description="Ubiquitin Mut7-C" evidence="1">
    <location>
        <begin position="3"/>
        <end position="70"/>
    </location>
</feature>
<reference evidence="2 3" key="1">
    <citation type="submission" date="2020-08" db="EMBL/GenBank/DDBJ databases">
        <title>Bridging the membrane lipid divide: bacteria of the FCB group superphylum have the potential to synthesize archaeal ether lipids.</title>
        <authorList>
            <person name="Villanueva L."/>
            <person name="Von Meijenfeldt F.A.B."/>
            <person name="Westbye A.B."/>
            <person name="Yadav S."/>
            <person name="Hopmans E.C."/>
            <person name="Dutilh B.E."/>
            <person name="Sinninghe Damste J.S."/>
        </authorList>
    </citation>
    <scope>NUCLEOTIDE SEQUENCE [LARGE SCALE GENOMIC DNA]</scope>
    <source>
        <strain evidence="2">NIOZ-UU17</strain>
    </source>
</reference>
<dbReference type="Gene3D" id="3.10.20.30">
    <property type="match status" value="1"/>
</dbReference>
<dbReference type="Pfam" id="PF14451">
    <property type="entry name" value="Ub-Mut7C"/>
    <property type="match status" value="1"/>
</dbReference>
<accession>A0A8J6P057</accession>
<evidence type="ECO:0000313" key="3">
    <source>
        <dbReference type="Proteomes" id="UP000605201"/>
    </source>
</evidence>
<name>A0A8J6P057_9BACT</name>
<proteinExistence type="predicted"/>
<dbReference type="InterPro" id="IPR016155">
    <property type="entry name" value="Mopterin_synth/thiamin_S_b"/>
</dbReference>
<sequence length="75" mass="7853">MHINIQLFASLSNFTPVSAEKYPIAPGTTVGLLLEQLGVAENEVKLIFIDGKKGDLTSTLQGGERVGIFPPVGGG</sequence>
<evidence type="ECO:0000313" key="2">
    <source>
        <dbReference type="EMBL" id="MBC8430335.1"/>
    </source>
</evidence>
<dbReference type="EMBL" id="JACNIG010000017">
    <property type="protein sequence ID" value="MBC8430335.1"/>
    <property type="molecule type" value="Genomic_DNA"/>
</dbReference>
<gene>
    <name evidence="2" type="ORF">H8D96_00290</name>
</gene>
<dbReference type="Proteomes" id="UP000605201">
    <property type="component" value="Unassembled WGS sequence"/>
</dbReference>
<organism evidence="2 3">
    <name type="scientific">Candidatus Desulfatibia vada</name>
    <dbReference type="NCBI Taxonomy" id="2841696"/>
    <lineage>
        <taxon>Bacteria</taxon>
        <taxon>Pseudomonadati</taxon>
        <taxon>Thermodesulfobacteriota</taxon>
        <taxon>Desulfobacteria</taxon>
        <taxon>Desulfobacterales</taxon>
        <taxon>Desulfobacterales incertae sedis</taxon>
        <taxon>Candidatus Desulfatibia</taxon>
    </lineage>
</organism>
<dbReference type="SUPFAM" id="SSF54285">
    <property type="entry name" value="MoaD/ThiS"/>
    <property type="match status" value="1"/>
</dbReference>
<dbReference type="AlphaFoldDB" id="A0A8J6P057"/>